<dbReference type="OrthoDB" id="1904894at2759"/>
<protein>
    <submittedName>
        <fullName evidence="1">Uncharacterized protein</fullName>
    </submittedName>
</protein>
<comment type="caution">
    <text evidence="1">The sequence shown here is derived from an EMBL/GenBank/DDBJ whole genome shotgun (WGS) entry which is preliminary data.</text>
</comment>
<sequence length="96" mass="10354">MAPEFASDLIRDMQIRLRRSAGVPSYDHGDPALSSVPSIDEAVVALDPSAPITSVAGDAMDAFREESTDDLHLLRGKSSAGGYHDVNVLQLHRRLP</sequence>
<name>A0A835Q8Z9_VANPL</name>
<proteinExistence type="predicted"/>
<dbReference type="EMBL" id="JADCNM010000009">
    <property type="protein sequence ID" value="KAG0468666.1"/>
    <property type="molecule type" value="Genomic_DNA"/>
</dbReference>
<accession>A0A835Q8Z9</accession>
<gene>
    <name evidence="1" type="ORF">HPP92_017994</name>
</gene>
<reference evidence="1 2" key="1">
    <citation type="journal article" date="2020" name="Nat. Food">
        <title>A phased Vanilla planifolia genome enables genetic improvement of flavour and production.</title>
        <authorList>
            <person name="Hasing T."/>
            <person name="Tang H."/>
            <person name="Brym M."/>
            <person name="Khazi F."/>
            <person name="Huang T."/>
            <person name="Chambers A.H."/>
        </authorList>
    </citation>
    <scope>NUCLEOTIDE SEQUENCE [LARGE SCALE GENOMIC DNA]</scope>
    <source>
        <tissue evidence="1">Leaf</tissue>
    </source>
</reference>
<dbReference type="AlphaFoldDB" id="A0A835Q8Z9"/>
<evidence type="ECO:0000313" key="2">
    <source>
        <dbReference type="Proteomes" id="UP000639772"/>
    </source>
</evidence>
<dbReference type="Proteomes" id="UP000639772">
    <property type="component" value="Chromosome 9"/>
</dbReference>
<organism evidence="1 2">
    <name type="scientific">Vanilla planifolia</name>
    <name type="common">Vanilla</name>
    <dbReference type="NCBI Taxonomy" id="51239"/>
    <lineage>
        <taxon>Eukaryota</taxon>
        <taxon>Viridiplantae</taxon>
        <taxon>Streptophyta</taxon>
        <taxon>Embryophyta</taxon>
        <taxon>Tracheophyta</taxon>
        <taxon>Spermatophyta</taxon>
        <taxon>Magnoliopsida</taxon>
        <taxon>Liliopsida</taxon>
        <taxon>Asparagales</taxon>
        <taxon>Orchidaceae</taxon>
        <taxon>Vanilloideae</taxon>
        <taxon>Vanilleae</taxon>
        <taxon>Vanilla</taxon>
    </lineage>
</organism>
<evidence type="ECO:0000313" key="1">
    <source>
        <dbReference type="EMBL" id="KAG0468666.1"/>
    </source>
</evidence>